<dbReference type="Pfam" id="PF13426">
    <property type="entry name" value="PAS_9"/>
    <property type="match status" value="1"/>
</dbReference>
<dbReference type="EMBL" id="JAAIKB010000002">
    <property type="protein sequence ID" value="NGM19977.1"/>
    <property type="molecule type" value="Genomic_DNA"/>
</dbReference>
<feature type="domain" description="PAS" evidence="3">
    <location>
        <begin position="272"/>
        <end position="322"/>
    </location>
</feature>
<name>A0A6M1LIH0_9PROT</name>
<keyword evidence="6" id="KW-1185">Reference proteome</keyword>
<proteinExistence type="predicted"/>
<dbReference type="InterPro" id="IPR004089">
    <property type="entry name" value="MCPsignal_dom"/>
</dbReference>
<dbReference type="SMART" id="SM00091">
    <property type="entry name" value="PAS"/>
    <property type="match status" value="4"/>
</dbReference>
<dbReference type="Proteomes" id="UP000475385">
    <property type="component" value="Unassembled WGS sequence"/>
</dbReference>
<dbReference type="PROSITE" id="PS50112">
    <property type="entry name" value="PAS"/>
    <property type="match status" value="2"/>
</dbReference>
<evidence type="ECO:0000313" key="5">
    <source>
        <dbReference type="EMBL" id="NGM19977.1"/>
    </source>
</evidence>
<dbReference type="RefSeq" id="WP_164693849.1">
    <property type="nucleotide sequence ID" value="NZ_JAAIKB010000002.1"/>
</dbReference>
<evidence type="ECO:0000313" key="6">
    <source>
        <dbReference type="Proteomes" id="UP000475385"/>
    </source>
</evidence>
<dbReference type="NCBIfam" id="TIGR00229">
    <property type="entry name" value="sensory_box"/>
    <property type="match status" value="4"/>
</dbReference>
<feature type="domain" description="PAC" evidence="4">
    <location>
        <begin position="565"/>
        <end position="617"/>
    </location>
</feature>
<dbReference type="InterPro" id="IPR000014">
    <property type="entry name" value="PAS"/>
</dbReference>
<feature type="domain" description="PAC" evidence="4">
    <location>
        <begin position="203"/>
        <end position="255"/>
    </location>
</feature>
<evidence type="ECO:0000256" key="1">
    <source>
        <dbReference type="PROSITE-ProRule" id="PRU00284"/>
    </source>
</evidence>
<dbReference type="InterPro" id="IPR004090">
    <property type="entry name" value="Chemotax_Me-accpt_rcpt"/>
</dbReference>
<dbReference type="Pfam" id="PF00015">
    <property type="entry name" value="MCPsignal"/>
    <property type="match status" value="1"/>
</dbReference>
<dbReference type="InterPro" id="IPR001610">
    <property type="entry name" value="PAC"/>
</dbReference>
<dbReference type="SMART" id="SM00086">
    <property type="entry name" value="PAC"/>
    <property type="match status" value="5"/>
</dbReference>
<comment type="caution">
    <text evidence="5">The sequence shown here is derived from an EMBL/GenBank/DDBJ whole genome shotgun (WGS) entry which is preliminary data.</text>
</comment>
<dbReference type="InterPro" id="IPR000700">
    <property type="entry name" value="PAS-assoc_C"/>
</dbReference>
<dbReference type="GO" id="GO:0007165">
    <property type="term" value="P:signal transduction"/>
    <property type="evidence" value="ECO:0007669"/>
    <property type="project" value="UniProtKB-KW"/>
</dbReference>
<dbReference type="SUPFAM" id="SSF55785">
    <property type="entry name" value="PYP-like sensor domain (PAS domain)"/>
    <property type="match status" value="5"/>
</dbReference>
<evidence type="ECO:0000259" key="2">
    <source>
        <dbReference type="PROSITE" id="PS50111"/>
    </source>
</evidence>
<accession>A0A6M1LIH0</accession>
<evidence type="ECO:0000259" key="4">
    <source>
        <dbReference type="PROSITE" id="PS50113"/>
    </source>
</evidence>
<feature type="domain" description="PAC" evidence="4">
    <location>
        <begin position="448"/>
        <end position="500"/>
    </location>
</feature>
<dbReference type="PANTHER" id="PTHR24422">
    <property type="entry name" value="CHEMOTAXIS PROTEIN METHYLTRANSFERASE"/>
    <property type="match status" value="1"/>
</dbReference>
<feature type="domain" description="PAS" evidence="3">
    <location>
        <begin position="370"/>
        <end position="445"/>
    </location>
</feature>
<dbReference type="GO" id="GO:0006935">
    <property type="term" value="P:chemotaxis"/>
    <property type="evidence" value="ECO:0007669"/>
    <property type="project" value="InterPro"/>
</dbReference>
<dbReference type="SUPFAM" id="SSF58104">
    <property type="entry name" value="Methyl-accepting chemotaxis protein (MCP) signaling domain"/>
    <property type="match status" value="1"/>
</dbReference>
<reference evidence="5 6" key="1">
    <citation type="submission" date="2020-03" db="EMBL/GenBank/DDBJ databases">
        <title>Roseomonas stagni sp. nov., isolated from pond water in Japan.</title>
        <authorList>
            <person name="Furuhata K."/>
            <person name="Miyamoto H."/>
            <person name="Goto K."/>
        </authorList>
    </citation>
    <scope>NUCLEOTIDE SEQUENCE [LARGE SCALE GENOMIC DNA]</scope>
    <source>
        <strain evidence="5 6">PeD5</strain>
    </source>
</reference>
<feature type="domain" description="PAC" evidence="4">
    <location>
        <begin position="325"/>
        <end position="377"/>
    </location>
</feature>
<dbReference type="PANTHER" id="PTHR24422:SF10">
    <property type="entry name" value="CHEMOTAXIS PROTEIN METHYLTRANSFERASE 2"/>
    <property type="match status" value="1"/>
</dbReference>
<organism evidence="5 6">
    <name type="scientific">Falsiroseomonas algicola</name>
    <dbReference type="NCBI Taxonomy" id="2716930"/>
    <lineage>
        <taxon>Bacteria</taxon>
        <taxon>Pseudomonadati</taxon>
        <taxon>Pseudomonadota</taxon>
        <taxon>Alphaproteobacteria</taxon>
        <taxon>Acetobacterales</taxon>
        <taxon>Roseomonadaceae</taxon>
        <taxon>Falsiroseomonas</taxon>
    </lineage>
</organism>
<dbReference type="InterPro" id="IPR013656">
    <property type="entry name" value="PAS_4"/>
</dbReference>
<feature type="domain" description="PAC" evidence="4">
    <location>
        <begin position="81"/>
        <end position="133"/>
    </location>
</feature>
<dbReference type="Gene3D" id="6.10.250.3200">
    <property type="match status" value="1"/>
</dbReference>
<evidence type="ECO:0000259" key="3">
    <source>
        <dbReference type="PROSITE" id="PS50112"/>
    </source>
</evidence>
<dbReference type="AlphaFoldDB" id="A0A6M1LIH0"/>
<dbReference type="InterPro" id="IPR050903">
    <property type="entry name" value="Bact_Chemotaxis_MeTrfase"/>
</dbReference>
<dbReference type="GO" id="GO:0016020">
    <property type="term" value="C:membrane"/>
    <property type="evidence" value="ECO:0007669"/>
    <property type="project" value="InterPro"/>
</dbReference>
<dbReference type="PRINTS" id="PR00260">
    <property type="entry name" value="CHEMTRNSDUCR"/>
</dbReference>
<dbReference type="Gene3D" id="3.30.450.20">
    <property type="entry name" value="PAS domain"/>
    <property type="match status" value="5"/>
</dbReference>
<gene>
    <name evidence="5" type="ORF">G3576_08120</name>
</gene>
<dbReference type="PROSITE" id="PS50111">
    <property type="entry name" value="CHEMOTAXIS_TRANSDUC_2"/>
    <property type="match status" value="1"/>
</dbReference>
<dbReference type="PROSITE" id="PS50113">
    <property type="entry name" value="PAC"/>
    <property type="match status" value="5"/>
</dbReference>
<dbReference type="InterPro" id="IPR013655">
    <property type="entry name" value="PAS_fold_3"/>
</dbReference>
<keyword evidence="1" id="KW-0807">Transducer</keyword>
<feature type="domain" description="Methyl-accepting transducer" evidence="2">
    <location>
        <begin position="624"/>
        <end position="700"/>
    </location>
</feature>
<dbReference type="InterPro" id="IPR035965">
    <property type="entry name" value="PAS-like_dom_sf"/>
</dbReference>
<dbReference type="GO" id="GO:0004888">
    <property type="term" value="F:transmembrane signaling receptor activity"/>
    <property type="evidence" value="ECO:0007669"/>
    <property type="project" value="InterPro"/>
</dbReference>
<dbReference type="Pfam" id="PF08447">
    <property type="entry name" value="PAS_3"/>
    <property type="match status" value="3"/>
</dbReference>
<dbReference type="Pfam" id="PF08448">
    <property type="entry name" value="PAS_4"/>
    <property type="match status" value="1"/>
</dbReference>
<sequence>MKFLGGGADTALVAAIERSQAVVEFSPAGRILRGNDRFLHSMGYAAQEVLGQNHAMFLPAEERDGSAYRAFWDRLRRGDHQSGEFRRIAKGGREVWLQATYTPIRGLGGRVTRVVKFASDVTEARQRAASDAARIAAIDRVQGVIEFALDGTILDANANFLAAMGYALEEIQGRHHRLFMRDRDHQAPDYAAFWTALRQGEVRAGEFMRIAKGGREVWIQASYNPVLDPAGRPVRIVKFATDITAAKRRAADDAAQIAAINRAQGVIQFGLDGTILTVNENFVTATGYGAEELIGQHHSLLMPPGEASTEAYRALWQALGRGEVRAGEFRRQGKGGREIWLHATYNPVFDPAGRVLKVVKFATDITAEMQRRRLFALLSLVTDETDSSVIICDAAGRIEYVNRGFTRMTGYSAEESLGRKPGDFLQGPQTDKATVARIRDRLREGVPVNEEILNYSKAKEPYWISLAINPVRGADGQVERFVAVQANITATKQAGLDAAARLDAIDRANIVMEWDAARRLARANDAAVTALGHATEDALLRSPTLAHDRVFDATQAEVMAKGDALTLTVELHHVDGSPIHLSATAQPLMDVEGRQVRTVLYAADVSARRKAVRETERVMTEVLDRINRVASEIGGLSAQTNLLALNATIEAARAGEAGKGFAVVAAEVKTLAARSATATGEISTLVSDTRSRIEDLIAMA</sequence>
<protein>
    <submittedName>
        <fullName evidence="5">PAS domain S-box protein</fullName>
    </submittedName>
</protein>
<dbReference type="CDD" id="cd00130">
    <property type="entry name" value="PAS"/>
    <property type="match status" value="4"/>
</dbReference>